<organism evidence="9 10">
    <name type="scientific">Pseudozyma flocculosa</name>
    <dbReference type="NCBI Taxonomy" id="84751"/>
    <lineage>
        <taxon>Eukaryota</taxon>
        <taxon>Fungi</taxon>
        <taxon>Dikarya</taxon>
        <taxon>Basidiomycota</taxon>
        <taxon>Ustilaginomycotina</taxon>
        <taxon>Ustilaginomycetes</taxon>
        <taxon>Ustilaginales</taxon>
        <taxon>Ustilaginaceae</taxon>
        <taxon>Pseudozyma</taxon>
    </lineage>
</organism>
<dbReference type="SUPFAM" id="SSF160059">
    <property type="entry name" value="PriA/YqbF domain"/>
    <property type="match status" value="1"/>
</dbReference>
<evidence type="ECO:0000313" key="10">
    <source>
        <dbReference type="Proteomes" id="UP000323386"/>
    </source>
</evidence>
<feature type="region of interest" description="Disordered" evidence="6">
    <location>
        <begin position="1"/>
        <end position="68"/>
    </location>
</feature>
<name>A0A5C3EY76_9BASI</name>
<evidence type="ECO:0000256" key="1">
    <source>
        <dbReference type="ARBA" id="ARBA00004123"/>
    </source>
</evidence>
<dbReference type="OrthoDB" id="338231at2759"/>
<dbReference type="Gene3D" id="1.20.58.1030">
    <property type="match status" value="1"/>
</dbReference>
<feature type="domain" description="GINS subunit" evidence="7">
    <location>
        <begin position="113"/>
        <end position="192"/>
    </location>
</feature>
<dbReference type="InterPro" id="IPR008591">
    <property type="entry name" value="GINS_Sld5"/>
</dbReference>
<feature type="compositionally biased region" description="Pro residues" evidence="6">
    <location>
        <begin position="20"/>
        <end position="33"/>
    </location>
</feature>
<evidence type="ECO:0000313" key="9">
    <source>
        <dbReference type="EMBL" id="SPO36001.1"/>
    </source>
</evidence>
<dbReference type="InterPro" id="IPR031633">
    <property type="entry name" value="SLD5_C"/>
</dbReference>
<dbReference type="InterPro" id="IPR038749">
    <property type="entry name" value="Sld5_GINS_A"/>
</dbReference>
<keyword evidence="5" id="KW-0539">Nucleus</keyword>
<evidence type="ECO:0000256" key="6">
    <source>
        <dbReference type="SAM" id="MobiDB-lite"/>
    </source>
</evidence>
<dbReference type="Pfam" id="PF05916">
    <property type="entry name" value="Sld5"/>
    <property type="match status" value="1"/>
</dbReference>
<dbReference type="InterPro" id="IPR036224">
    <property type="entry name" value="GINS_bundle-like_dom_sf"/>
</dbReference>
<dbReference type="CDD" id="cd21692">
    <property type="entry name" value="GINS_B_Sld5"/>
    <property type="match status" value="1"/>
</dbReference>
<evidence type="ECO:0000256" key="3">
    <source>
        <dbReference type="ARBA" id="ARBA00014804"/>
    </source>
</evidence>
<dbReference type="Proteomes" id="UP000323386">
    <property type="component" value="Unassembled WGS sequence"/>
</dbReference>
<accession>A0A5C3EY76</accession>
<proteinExistence type="inferred from homology"/>
<feature type="compositionally biased region" description="Low complexity" evidence="6">
    <location>
        <begin position="34"/>
        <end position="49"/>
    </location>
</feature>
<evidence type="ECO:0000256" key="4">
    <source>
        <dbReference type="ARBA" id="ARBA00022705"/>
    </source>
</evidence>
<evidence type="ECO:0000259" key="8">
    <source>
        <dbReference type="Pfam" id="PF16922"/>
    </source>
</evidence>
<dbReference type="InterPro" id="IPR021151">
    <property type="entry name" value="GINS_A"/>
</dbReference>
<dbReference type="SUPFAM" id="SSF158573">
    <property type="entry name" value="GINS helical bundle-like"/>
    <property type="match status" value="1"/>
</dbReference>
<reference evidence="9 10" key="1">
    <citation type="submission" date="2018-03" db="EMBL/GenBank/DDBJ databases">
        <authorList>
            <person name="Guldener U."/>
        </authorList>
    </citation>
    <scope>NUCLEOTIDE SEQUENCE [LARGE SCALE GENOMIC DNA]</scope>
    <source>
        <strain evidence="9 10">DAOM196992</strain>
    </source>
</reference>
<evidence type="ECO:0000256" key="2">
    <source>
        <dbReference type="ARBA" id="ARBA00008187"/>
    </source>
</evidence>
<dbReference type="AlphaFoldDB" id="A0A5C3EY76"/>
<dbReference type="PANTHER" id="PTHR21206">
    <property type="entry name" value="SLD5 PROTEIN"/>
    <property type="match status" value="1"/>
</dbReference>
<gene>
    <name evidence="9" type="ORF">PSFLO_01472</name>
</gene>
<dbReference type="Pfam" id="PF16922">
    <property type="entry name" value="SLD5_C"/>
    <property type="match status" value="1"/>
</dbReference>
<dbReference type="Gene3D" id="3.40.5.60">
    <property type="match status" value="1"/>
</dbReference>
<protein>
    <recommendedName>
        <fullName evidence="3">DNA replication complex GINS protein SLD5</fullName>
    </recommendedName>
</protein>
<dbReference type="CDD" id="cd11711">
    <property type="entry name" value="GINS_A_Sld5"/>
    <property type="match status" value="1"/>
</dbReference>
<comment type="similarity">
    <text evidence="2">Belongs to the GINS4/SLD5 family.</text>
</comment>
<evidence type="ECO:0000256" key="5">
    <source>
        <dbReference type="ARBA" id="ARBA00023242"/>
    </source>
</evidence>
<dbReference type="GO" id="GO:0006261">
    <property type="term" value="P:DNA-templated DNA replication"/>
    <property type="evidence" value="ECO:0007669"/>
    <property type="project" value="InterPro"/>
</dbReference>
<dbReference type="GO" id="GO:0000811">
    <property type="term" value="C:GINS complex"/>
    <property type="evidence" value="ECO:0007669"/>
    <property type="project" value="TreeGrafter"/>
</dbReference>
<dbReference type="PANTHER" id="PTHR21206:SF0">
    <property type="entry name" value="DNA REPLICATION COMPLEX GINS PROTEIN SLD5"/>
    <property type="match status" value="1"/>
</dbReference>
<keyword evidence="10" id="KW-1185">Reference proteome</keyword>
<evidence type="ECO:0000259" key="7">
    <source>
        <dbReference type="Pfam" id="PF05916"/>
    </source>
</evidence>
<dbReference type="EMBL" id="OOIP01000003">
    <property type="protein sequence ID" value="SPO36001.1"/>
    <property type="molecule type" value="Genomic_DNA"/>
</dbReference>
<sequence length="280" mass="31599">MPPTRYDIDQDIDDLHDLTPPRPPPRGARPSVPPAVALLPDLDALPSSSTDRTSKRTGAPSTPPPPPLAQLTTHWINQRTSPELLPYPTACIATLLSQMDQQQSILDSLSSLPPSDDAQEMEDEHLRLQCVLLDLERARWLLRSYLRARLALIEKYAPFLVRERQRGEGRGRLSNVEWEFCTRYNDLRTSHLQHTVLQFLPEQMRGMDDQALNSSGADSGKGDMVEQPDLDSPVFVRCREECGNLLLPDGETANLSKDSVHFLRYRSVRHLVAQNLVQLI</sequence>
<keyword evidence="4" id="KW-0235">DNA replication</keyword>
<feature type="domain" description="DNA replication complex GINS protein SLD5 C-terminal" evidence="8">
    <location>
        <begin position="228"/>
        <end position="280"/>
    </location>
</feature>
<dbReference type="GO" id="GO:0000727">
    <property type="term" value="P:double-strand break repair via break-induced replication"/>
    <property type="evidence" value="ECO:0007669"/>
    <property type="project" value="TreeGrafter"/>
</dbReference>
<comment type="subcellular location">
    <subcellularLocation>
        <location evidence="1">Nucleus</location>
    </subcellularLocation>
</comment>